<organism evidence="2">
    <name type="scientific">Cacopsylla melanoneura</name>
    <dbReference type="NCBI Taxonomy" id="428564"/>
    <lineage>
        <taxon>Eukaryota</taxon>
        <taxon>Metazoa</taxon>
        <taxon>Ecdysozoa</taxon>
        <taxon>Arthropoda</taxon>
        <taxon>Hexapoda</taxon>
        <taxon>Insecta</taxon>
        <taxon>Pterygota</taxon>
        <taxon>Neoptera</taxon>
        <taxon>Paraneoptera</taxon>
        <taxon>Hemiptera</taxon>
        <taxon>Sternorrhyncha</taxon>
        <taxon>Psylloidea</taxon>
        <taxon>Psyllidae</taxon>
        <taxon>Psyllinae</taxon>
        <taxon>Cacopsylla</taxon>
    </lineage>
</organism>
<evidence type="ECO:0000256" key="1">
    <source>
        <dbReference type="SAM" id="Phobius"/>
    </source>
</evidence>
<dbReference type="EMBL" id="HBUF01088765">
    <property type="protein sequence ID" value="CAG6635052.1"/>
    <property type="molecule type" value="Transcribed_RNA"/>
</dbReference>
<keyword evidence="1" id="KW-0812">Transmembrane</keyword>
<feature type="transmembrane region" description="Helical" evidence="1">
    <location>
        <begin position="71"/>
        <end position="91"/>
    </location>
</feature>
<evidence type="ECO:0000313" key="2">
    <source>
        <dbReference type="EMBL" id="CAG6635052.1"/>
    </source>
</evidence>
<reference evidence="2" key="1">
    <citation type="submission" date="2021-05" db="EMBL/GenBank/DDBJ databases">
        <authorList>
            <person name="Alioto T."/>
            <person name="Alioto T."/>
            <person name="Gomez Garrido J."/>
        </authorList>
    </citation>
    <scope>NUCLEOTIDE SEQUENCE</scope>
</reference>
<dbReference type="AlphaFoldDB" id="A0A8D8QPW6"/>
<keyword evidence="1" id="KW-0472">Membrane</keyword>
<proteinExistence type="predicted"/>
<sequence length="116" mass="13642">MYNSTFTCQVSSRYCTYLGTWTLKSSRSNKRSDFQPPDVSYPHLFSISRISLIRALEPVFFLKLEKYSFEIYPSFFSVFIIIFLVFVPRSFYVKFDVGKTFVSKVCVCFFVLVLNN</sequence>
<accession>A0A8D8QPW6</accession>
<protein>
    <submittedName>
        <fullName evidence="2">Uncharacterized protein</fullName>
    </submittedName>
</protein>
<keyword evidence="1" id="KW-1133">Transmembrane helix</keyword>
<name>A0A8D8QPW6_9HEMI</name>